<dbReference type="Gene3D" id="3.30.1060.10">
    <property type="entry name" value="Peptide methionine sulphoxide reductase MsrA"/>
    <property type="match status" value="1"/>
</dbReference>
<comment type="catalytic activity">
    <reaction evidence="8 10">
        <text>[thioredoxin]-disulfide + L-methionine + H2O = L-methionine (S)-S-oxide + [thioredoxin]-dithiol</text>
        <dbReference type="Rhea" id="RHEA:19993"/>
        <dbReference type="Rhea" id="RHEA-COMP:10698"/>
        <dbReference type="Rhea" id="RHEA-COMP:10700"/>
        <dbReference type="ChEBI" id="CHEBI:15377"/>
        <dbReference type="ChEBI" id="CHEBI:29950"/>
        <dbReference type="ChEBI" id="CHEBI:50058"/>
        <dbReference type="ChEBI" id="CHEBI:57844"/>
        <dbReference type="ChEBI" id="CHEBI:58772"/>
        <dbReference type="EC" id="1.8.4.11"/>
    </reaction>
</comment>
<sequence>MKKFLWLYLLGAVLLLAACGSAGITSGGSNGSNGAESKFPENPNENLTFDKKNLKEIYLAGGCFWGVEAYMARVYGVYDVTSGYANGTTKNPTYEEVVSGKTGYAETVHVLYDPERVDLEKLLSYYFKIIDPTSLNKQGNDRGTQYRTGIYYTDEKDKAVIDKVMAKEQKRYDDKIVTEVEPLKNFGLAEEYHQDYLEKNPNGYCHVEFDSLEDQKVPSLIDPAKYPKPSAEEIKKKLTKEQYEVTQGSDTERAFSNEYWDTYEPGIYVDVVTGEPLFASEDKYDSMCGWPSFTKPIDPAVIVEREDNKYNMVRTEVRSRTGDSHLGHVFDDGPKDKGGLRYCINSAAIKFIPKEDMKKEGYGYLLKFAK</sequence>
<evidence type="ECO:0000256" key="4">
    <source>
        <dbReference type="ARBA" id="ARBA00023268"/>
    </source>
</evidence>
<comment type="catalytic activity">
    <reaction evidence="7 9">
        <text>L-methionyl-[protein] + [thioredoxin]-disulfide + H2O = L-methionyl-(R)-S-oxide-[protein] + [thioredoxin]-dithiol</text>
        <dbReference type="Rhea" id="RHEA:24164"/>
        <dbReference type="Rhea" id="RHEA-COMP:10698"/>
        <dbReference type="Rhea" id="RHEA-COMP:10700"/>
        <dbReference type="Rhea" id="RHEA-COMP:12313"/>
        <dbReference type="Rhea" id="RHEA-COMP:12314"/>
        <dbReference type="ChEBI" id="CHEBI:15377"/>
        <dbReference type="ChEBI" id="CHEBI:16044"/>
        <dbReference type="ChEBI" id="CHEBI:29950"/>
        <dbReference type="ChEBI" id="CHEBI:45764"/>
        <dbReference type="ChEBI" id="CHEBI:50058"/>
        <dbReference type="EC" id="1.8.4.12"/>
    </reaction>
</comment>
<dbReference type="EC" id="1.8.4.12" evidence="9"/>
<dbReference type="EMBL" id="JBCEWA010000008">
    <property type="protein sequence ID" value="MEL5989023.1"/>
    <property type="molecule type" value="Genomic_DNA"/>
</dbReference>
<dbReference type="HAMAP" id="MF_01401">
    <property type="entry name" value="MsrA"/>
    <property type="match status" value="1"/>
</dbReference>
<keyword evidence="4" id="KW-0511">Multifunctional enzyme</keyword>
<dbReference type="InterPro" id="IPR036509">
    <property type="entry name" value="Met_Sox_Rdtase_MsrA_sf"/>
</dbReference>
<evidence type="ECO:0000256" key="5">
    <source>
        <dbReference type="ARBA" id="ARBA00024679"/>
    </source>
</evidence>
<accession>A0ABU9LMI6</accession>
<protein>
    <recommendedName>
        <fullName evidence="9 10">Multifunctional fusion protein</fullName>
    </recommendedName>
    <domain>
        <recommendedName>
            <fullName evidence="10">Peptide methionine sulfoxide reductase MsrA</fullName>
            <shortName evidence="10">Protein-methionine-S-oxide reductase</shortName>
            <ecNumber evidence="10">1.8.4.11</ecNumber>
        </recommendedName>
        <alternativeName>
            <fullName evidence="10">Peptide-methionine (S)-S-oxide reductase</fullName>
            <shortName evidence="10">Peptide Met(O) reductase</shortName>
        </alternativeName>
    </domain>
    <domain>
        <recommendedName>
            <fullName evidence="9">Peptide methionine sulfoxide reductase MsrB</fullName>
            <ecNumber evidence="9">1.8.4.12</ecNumber>
        </recommendedName>
        <alternativeName>
            <fullName evidence="9">Peptide-methionine (R)-S-oxide reductase</fullName>
        </alternativeName>
    </domain>
</protein>
<dbReference type="NCBIfam" id="TIGR00401">
    <property type="entry name" value="msrA"/>
    <property type="match status" value="1"/>
</dbReference>
<comment type="caution">
    <text evidence="13">The sequence shown here is derived from an EMBL/GenBank/DDBJ whole genome shotgun (WGS) entry which is preliminary data.</text>
</comment>
<keyword evidence="14" id="KW-1185">Reference proteome</keyword>
<dbReference type="InterPro" id="IPR002569">
    <property type="entry name" value="Met_Sox_Rdtase_MsrA_dom"/>
</dbReference>
<evidence type="ECO:0000256" key="11">
    <source>
        <dbReference type="SAM" id="SignalP"/>
    </source>
</evidence>
<dbReference type="Pfam" id="PF01625">
    <property type="entry name" value="PMSR"/>
    <property type="match status" value="1"/>
</dbReference>
<evidence type="ECO:0000256" key="3">
    <source>
        <dbReference type="ARBA" id="ARBA00023002"/>
    </source>
</evidence>
<dbReference type="Gene3D" id="2.170.150.20">
    <property type="entry name" value="Peptide methionine sulfoxide reductase"/>
    <property type="match status" value="1"/>
</dbReference>
<comment type="catalytic activity">
    <reaction evidence="6 10">
        <text>L-methionyl-[protein] + [thioredoxin]-disulfide + H2O = L-methionyl-(S)-S-oxide-[protein] + [thioredoxin]-dithiol</text>
        <dbReference type="Rhea" id="RHEA:14217"/>
        <dbReference type="Rhea" id="RHEA-COMP:10698"/>
        <dbReference type="Rhea" id="RHEA-COMP:10700"/>
        <dbReference type="Rhea" id="RHEA-COMP:12313"/>
        <dbReference type="Rhea" id="RHEA-COMP:12315"/>
        <dbReference type="ChEBI" id="CHEBI:15377"/>
        <dbReference type="ChEBI" id="CHEBI:16044"/>
        <dbReference type="ChEBI" id="CHEBI:29950"/>
        <dbReference type="ChEBI" id="CHEBI:44120"/>
        <dbReference type="ChEBI" id="CHEBI:50058"/>
        <dbReference type="EC" id="1.8.4.11"/>
    </reaction>
</comment>
<dbReference type="SUPFAM" id="SSF55068">
    <property type="entry name" value="Peptide methionine sulfoxide reductase"/>
    <property type="match status" value="1"/>
</dbReference>
<keyword evidence="3 9" id="KW-0560">Oxidoreductase</keyword>
<feature type="signal peptide" evidence="11">
    <location>
        <begin position="1"/>
        <end position="22"/>
    </location>
</feature>
<gene>
    <name evidence="13" type="primary">msrAB</name>
    <name evidence="10" type="synonym">msrA</name>
    <name evidence="9" type="synonym">msrB</name>
    <name evidence="13" type="ORF">AAF454_11475</name>
</gene>
<reference evidence="13 14" key="1">
    <citation type="submission" date="2024-04" db="EMBL/GenBank/DDBJ databases">
        <authorList>
            <person name="Wu Y.S."/>
            <person name="Zhang L."/>
        </authorList>
    </citation>
    <scope>NUCLEOTIDE SEQUENCE [LARGE SCALE GENOMIC DNA]</scope>
    <source>
        <strain evidence="13 14">KG-01</strain>
    </source>
</reference>
<organism evidence="13 14">
    <name type="scientific">Kurthia gibsonii</name>
    <dbReference type="NCBI Taxonomy" id="33946"/>
    <lineage>
        <taxon>Bacteria</taxon>
        <taxon>Bacillati</taxon>
        <taxon>Bacillota</taxon>
        <taxon>Bacilli</taxon>
        <taxon>Bacillales</taxon>
        <taxon>Caryophanaceae</taxon>
        <taxon>Kurthia</taxon>
    </lineage>
</organism>
<dbReference type="InterPro" id="IPR002579">
    <property type="entry name" value="Met_Sox_Rdtase_MsrB_dom"/>
</dbReference>
<dbReference type="PROSITE" id="PS51257">
    <property type="entry name" value="PROKAR_LIPOPROTEIN"/>
    <property type="match status" value="1"/>
</dbReference>
<dbReference type="EC" id="1.8.4.11" evidence="10"/>
<evidence type="ECO:0000259" key="12">
    <source>
        <dbReference type="PROSITE" id="PS51790"/>
    </source>
</evidence>
<comment type="similarity">
    <text evidence="10">Belongs to the MsrA Met sulfoxide reductase family.</text>
</comment>
<dbReference type="InterPro" id="IPR011057">
    <property type="entry name" value="Mss4-like_sf"/>
</dbReference>
<feature type="active site" evidence="10">
    <location>
        <position position="63"/>
    </location>
</feature>
<dbReference type="NCBIfam" id="TIGR00357">
    <property type="entry name" value="peptide-methionine (R)-S-oxide reductase MsrB"/>
    <property type="match status" value="1"/>
</dbReference>
<evidence type="ECO:0000256" key="1">
    <source>
        <dbReference type="ARBA" id="ARBA00008076"/>
    </source>
</evidence>
<evidence type="ECO:0000256" key="10">
    <source>
        <dbReference type="HAMAP-Rule" id="MF_01401"/>
    </source>
</evidence>
<feature type="domain" description="MsrB" evidence="12">
    <location>
        <begin position="231"/>
        <end position="354"/>
    </location>
</feature>
<comment type="similarity">
    <text evidence="1">In the C-terminal section; belongs to the MsrB Met sulfoxide reductase family.</text>
</comment>
<comment type="caution">
    <text evidence="9">Lacks conserved residue(s) required for the propagation of feature annotation.</text>
</comment>
<comment type="similarity">
    <text evidence="9">Belongs to the MsrB Met sulfoxide reductase family.</text>
</comment>
<feature type="active site" description="Nucleophile" evidence="9">
    <location>
        <position position="343"/>
    </location>
</feature>
<dbReference type="NCBIfam" id="NF010625">
    <property type="entry name" value="PRK14018.1"/>
    <property type="match status" value="1"/>
</dbReference>
<dbReference type="RefSeq" id="WP_342303070.1">
    <property type="nucleotide sequence ID" value="NZ_JBCEWA010000008.1"/>
</dbReference>
<evidence type="ECO:0000313" key="13">
    <source>
        <dbReference type="EMBL" id="MEL5989023.1"/>
    </source>
</evidence>
<evidence type="ECO:0000256" key="2">
    <source>
        <dbReference type="ARBA" id="ARBA00011017"/>
    </source>
</evidence>
<proteinExistence type="inferred from homology"/>
<name>A0ABU9LMI6_9BACL</name>
<evidence type="ECO:0000256" key="8">
    <source>
        <dbReference type="ARBA" id="ARBA00048782"/>
    </source>
</evidence>
<dbReference type="PROSITE" id="PS51790">
    <property type="entry name" value="MSRB"/>
    <property type="match status" value="1"/>
</dbReference>
<evidence type="ECO:0000313" key="14">
    <source>
        <dbReference type="Proteomes" id="UP001398420"/>
    </source>
</evidence>
<dbReference type="InterPro" id="IPR028427">
    <property type="entry name" value="Met_Sox_Rdtase_MsrB"/>
</dbReference>
<dbReference type="PANTHER" id="PTHR10173">
    <property type="entry name" value="METHIONINE SULFOXIDE REDUCTASE"/>
    <property type="match status" value="1"/>
</dbReference>
<feature type="chain" id="PRO_5047221505" description="Multifunctional fusion protein" evidence="11">
    <location>
        <begin position="23"/>
        <end position="370"/>
    </location>
</feature>
<comment type="similarity">
    <text evidence="2">In the N-terminal section; belongs to the MsrA Met sulfoxide reductase family.</text>
</comment>
<keyword evidence="11" id="KW-0732">Signal</keyword>
<evidence type="ECO:0000256" key="9">
    <source>
        <dbReference type="HAMAP-Rule" id="MF_01400"/>
    </source>
</evidence>
<dbReference type="SUPFAM" id="SSF51316">
    <property type="entry name" value="Mss4-like"/>
    <property type="match status" value="1"/>
</dbReference>
<evidence type="ECO:0000256" key="7">
    <source>
        <dbReference type="ARBA" id="ARBA00048488"/>
    </source>
</evidence>
<dbReference type="Pfam" id="PF01641">
    <property type="entry name" value="SelR"/>
    <property type="match status" value="1"/>
</dbReference>
<comment type="function">
    <text evidence="5 10">Has an important function as a repair enzyme for proteins that have been inactivated by oxidation. Catalyzes the reversible oxidation-reduction of methionine sulfoxide in proteins to methionine.</text>
</comment>
<dbReference type="HAMAP" id="MF_01400">
    <property type="entry name" value="MsrB"/>
    <property type="match status" value="1"/>
</dbReference>
<evidence type="ECO:0000256" key="6">
    <source>
        <dbReference type="ARBA" id="ARBA00047806"/>
    </source>
</evidence>
<dbReference type="PANTHER" id="PTHR10173:SF59">
    <property type="entry name" value="PEPTIDE METHIONINE SULFOXIDE REDUCTASE MSRA_MSRB"/>
    <property type="match status" value="1"/>
</dbReference>
<dbReference type="Proteomes" id="UP001398420">
    <property type="component" value="Unassembled WGS sequence"/>
</dbReference>